<dbReference type="PANTHER" id="PTHR42815">
    <property type="entry name" value="FAD-BINDING, PUTATIVE (AFU_ORTHOLOGUE AFUA_6G07600)-RELATED"/>
    <property type="match status" value="1"/>
</dbReference>
<dbReference type="Proteomes" id="UP001197247">
    <property type="component" value="Unassembled WGS sequence"/>
</dbReference>
<protein>
    <submittedName>
        <fullName evidence="2">Pyridoxamine 5'-phosphate oxidase family protein</fullName>
    </submittedName>
</protein>
<dbReference type="InterPro" id="IPR024029">
    <property type="entry name" value="Pyridox_Oxase_FMN-dep"/>
</dbReference>
<dbReference type="RefSeq" id="WP_214157175.1">
    <property type="nucleotide sequence ID" value="NZ_JAHBAY010000007.1"/>
</dbReference>
<dbReference type="Pfam" id="PF01243">
    <property type="entry name" value="PNPOx_N"/>
    <property type="match status" value="1"/>
</dbReference>
<dbReference type="InterPro" id="IPR012349">
    <property type="entry name" value="Split_barrel_FMN-bd"/>
</dbReference>
<keyword evidence="3" id="KW-1185">Reference proteome</keyword>
<comment type="caution">
    <text evidence="2">The sequence shown here is derived from an EMBL/GenBank/DDBJ whole genome shotgun (WGS) entry which is preliminary data.</text>
</comment>
<dbReference type="NCBIfam" id="TIGR04025">
    <property type="entry name" value="PPOX_FMN_DR2398"/>
    <property type="match status" value="1"/>
</dbReference>
<reference evidence="2 3" key="1">
    <citation type="submission" date="2021-05" db="EMBL/GenBank/DDBJ databases">
        <title>Kineosporia and Streptomyces sp. nov. two new marine actinobacteria isolated from Coral.</title>
        <authorList>
            <person name="Buangrab K."/>
            <person name="Sutthacheep M."/>
            <person name="Yeemin T."/>
            <person name="Harunari E."/>
            <person name="Igarashi Y."/>
            <person name="Kanchanasin P."/>
            <person name="Tanasupawat S."/>
            <person name="Phongsopitanun W."/>
        </authorList>
    </citation>
    <scope>NUCLEOTIDE SEQUENCE [LARGE SCALE GENOMIC DNA]</scope>
    <source>
        <strain evidence="2 3">J2-2</strain>
    </source>
</reference>
<evidence type="ECO:0000313" key="3">
    <source>
        <dbReference type="Proteomes" id="UP001197247"/>
    </source>
</evidence>
<gene>
    <name evidence="2" type="ORF">KIH74_18235</name>
</gene>
<dbReference type="SUPFAM" id="SSF50475">
    <property type="entry name" value="FMN-binding split barrel"/>
    <property type="match status" value="1"/>
</dbReference>
<evidence type="ECO:0000313" key="2">
    <source>
        <dbReference type="EMBL" id="MBT0770884.1"/>
    </source>
</evidence>
<name>A0ABS5TIG0_9ACTN</name>
<accession>A0ABS5TIG0</accession>
<dbReference type="EMBL" id="JAHBAY010000007">
    <property type="protein sequence ID" value="MBT0770884.1"/>
    <property type="molecule type" value="Genomic_DNA"/>
</dbReference>
<sequence length="205" mass="22666">MSRVITNEAELREIVEPPHPDIESKAVGRIDPASRRFIELSPFFLLATTAQDGTCDVSPRGDPAGNVLVLDEKTIAFGDRKGNRRLDSLRNILSSPRVGMLFVVPGISDTIRVNGMARIVADAPYLDRMSVRGSVPHLSIEVSVEELFSHCSKAFVRSRMWDVASWPERRDVPTGGQIAKSQRELAVEAELIDDMLALDAEHGLY</sequence>
<dbReference type="InterPro" id="IPR011576">
    <property type="entry name" value="Pyridox_Oxase_N"/>
</dbReference>
<proteinExistence type="predicted"/>
<evidence type="ECO:0000259" key="1">
    <source>
        <dbReference type="Pfam" id="PF01243"/>
    </source>
</evidence>
<organism evidence="2 3">
    <name type="scientific">Kineosporia corallincola</name>
    <dbReference type="NCBI Taxonomy" id="2835133"/>
    <lineage>
        <taxon>Bacteria</taxon>
        <taxon>Bacillati</taxon>
        <taxon>Actinomycetota</taxon>
        <taxon>Actinomycetes</taxon>
        <taxon>Kineosporiales</taxon>
        <taxon>Kineosporiaceae</taxon>
        <taxon>Kineosporia</taxon>
    </lineage>
</organism>
<dbReference type="PANTHER" id="PTHR42815:SF2">
    <property type="entry name" value="FAD-BINDING, PUTATIVE (AFU_ORTHOLOGUE AFUA_6G07600)-RELATED"/>
    <property type="match status" value="1"/>
</dbReference>
<feature type="domain" description="Pyridoxamine 5'-phosphate oxidase N-terminal" evidence="1">
    <location>
        <begin position="31"/>
        <end position="150"/>
    </location>
</feature>
<dbReference type="Gene3D" id="2.30.110.10">
    <property type="entry name" value="Electron Transport, Fmn-binding Protein, Chain A"/>
    <property type="match status" value="1"/>
</dbReference>